<proteinExistence type="predicted"/>
<comment type="caution">
    <text evidence="1">The sequence shown here is derived from an EMBL/GenBank/DDBJ whole genome shotgun (WGS) entry which is preliminary data.</text>
</comment>
<keyword evidence="2" id="KW-1185">Reference proteome</keyword>
<reference evidence="1" key="1">
    <citation type="submission" date="2021-02" db="EMBL/GenBank/DDBJ databases">
        <authorList>
            <person name="Dougan E. K."/>
            <person name="Rhodes N."/>
            <person name="Thang M."/>
            <person name="Chan C."/>
        </authorList>
    </citation>
    <scope>NUCLEOTIDE SEQUENCE</scope>
</reference>
<evidence type="ECO:0000313" key="2">
    <source>
        <dbReference type="Proteomes" id="UP000654075"/>
    </source>
</evidence>
<dbReference type="AlphaFoldDB" id="A0A813FHT3"/>
<dbReference type="Proteomes" id="UP000654075">
    <property type="component" value="Unassembled WGS sequence"/>
</dbReference>
<evidence type="ECO:0000313" key="1">
    <source>
        <dbReference type="EMBL" id="CAE8613762.1"/>
    </source>
</evidence>
<protein>
    <submittedName>
        <fullName evidence="1">Uncharacterized protein</fullName>
    </submittedName>
</protein>
<organism evidence="1 2">
    <name type="scientific">Polarella glacialis</name>
    <name type="common">Dinoflagellate</name>
    <dbReference type="NCBI Taxonomy" id="89957"/>
    <lineage>
        <taxon>Eukaryota</taxon>
        <taxon>Sar</taxon>
        <taxon>Alveolata</taxon>
        <taxon>Dinophyceae</taxon>
        <taxon>Suessiales</taxon>
        <taxon>Suessiaceae</taxon>
        <taxon>Polarella</taxon>
    </lineage>
</organism>
<name>A0A813FHT3_POLGL</name>
<dbReference type="EMBL" id="CAJNNV010025304">
    <property type="protein sequence ID" value="CAE8613762.1"/>
    <property type="molecule type" value="Genomic_DNA"/>
</dbReference>
<gene>
    <name evidence="1" type="ORF">PGLA1383_LOCUS31509</name>
</gene>
<sequence>MGKQQAMNLFKPKKSGLASMWISAMVQCPHKHVVNALMMSHSKRPFFQVAMVSDEFSGAGTGISVGGTRRVMHSHKKTAAVGAMPPAFKHLPAIKSRASCSIIASN</sequence>
<accession>A0A813FHT3</accession>